<dbReference type="InterPro" id="IPR051383">
    <property type="entry name" value="COX19"/>
</dbReference>
<name>A0AAD8LSZ7_BABGI</name>
<comment type="caution">
    <text evidence="6">The sequence shown here is derived from an EMBL/GenBank/DDBJ whole genome shotgun (WGS) entry which is preliminary data.</text>
</comment>
<accession>A0AAD8LSZ7</accession>
<feature type="region of interest" description="Disordered" evidence="5">
    <location>
        <begin position="75"/>
        <end position="95"/>
    </location>
</feature>
<dbReference type="PANTHER" id="PTHR21107">
    <property type="entry name" value="CYTOCHROME C OXIDASE ASSEMBLY PROTEIN COX19"/>
    <property type="match status" value="1"/>
</dbReference>
<comment type="subcellular location">
    <subcellularLocation>
        <location evidence="1">Cytoplasm</location>
    </subcellularLocation>
</comment>
<dbReference type="PANTHER" id="PTHR21107:SF2">
    <property type="entry name" value="CYTOCHROME C OXIDASE ASSEMBLY PROTEIN COX19"/>
    <property type="match status" value="1"/>
</dbReference>
<proteinExistence type="inferred from homology"/>
<gene>
    <name evidence="6" type="ORF">BgAZ_203910</name>
</gene>
<dbReference type="GO" id="GO:0005758">
    <property type="term" value="C:mitochondrial intermembrane space"/>
    <property type="evidence" value="ECO:0007669"/>
    <property type="project" value="TreeGrafter"/>
</dbReference>
<sequence>MTVGTVPRLSVIPPDRGSFPLDHDGACKEISEKYVRCVRELKGNAMGCRHLAAQYMQCRIDNDLLSPEPLTNFGFRERDLNPEEPSQSKDHVTGDALLRSREERKESKGFIAGGSVVDNYAKDESYLSKLLSKFLN</sequence>
<keyword evidence="7" id="KW-1185">Reference proteome</keyword>
<evidence type="ECO:0000256" key="3">
    <source>
        <dbReference type="ARBA" id="ARBA00023157"/>
    </source>
</evidence>
<dbReference type="GO" id="GO:0033617">
    <property type="term" value="P:mitochondrial respiratory chain complex IV assembly"/>
    <property type="evidence" value="ECO:0007669"/>
    <property type="project" value="TreeGrafter"/>
</dbReference>
<evidence type="ECO:0000256" key="4">
    <source>
        <dbReference type="ARBA" id="ARBA00038223"/>
    </source>
</evidence>
<evidence type="ECO:0000256" key="5">
    <source>
        <dbReference type="SAM" id="MobiDB-lite"/>
    </source>
</evidence>
<reference evidence="6" key="1">
    <citation type="submission" date="2023-08" db="EMBL/GenBank/DDBJ databases">
        <title>Draft sequence of the Babesia gibsoni genome.</title>
        <authorList>
            <person name="Yamagishi J.Y."/>
            <person name="Xuan X.X."/>
        </authorList>
    </citation>
    <scope>NUCLEOTIDE SEQUENCE</scope>
    <source>
        <strain evidence="6">Azabu</strain>
    </source>
</reference>
<organism evidence="6 7">
    <name type="scientific">Babesia gibsoni</name>
    <dbReference type="NCBI Taxonomy" id="33632"/>
    <lineage>
        <taxon>Eukaryota</taxon>
        <taxon>Sar</taxon>
        <taxon>Alveolata</taxon>
        <taxon>Apicomplexa</taxon>
        <taxon>Aconoidasida</taxon>
        <taxon>Piroplasmida</taxon>
        <taxon>Babesiidae</taxon>
        <taxon>Babesia</taxon>
    </lineage>
</organism>
<evidence type="ECO:0000256" key="2">
    <source>
        <dbReference type="ARBA" id="ARBA00022490"/>
    </source>
</evidence>
<evidence type="ECO:0000313" key="7">
    <source>
        <dbReference type="Proteomes" id="UP001230268"/>
    </source>
</evidence>
<evidence type="ECO:0008006" key="8">
    <source>
        <dbReference type="Google" id="ProtNLM"/>
    </source>
</evidence>
<keyword evidence="2" id="KW-0963">Cytoplasm</keyword>
<dbReference type="Proteomes" id="UP001230268">
    <property type="component" value="Unassembled WGS sequence"/>
</dbReference>
<dbReference type="AlphaFoldDB" id="A0AAD8LSZ7"/>
<protein>
    <recommendedName>
        <fullName evidence="8">CHCH domain-containing protein</fullName>
    </recommendedName>
</protein>
<evidence type="ECO:0000313" key="6">
    <source>
        <dbReference type="EMBL" id="KAK1443515.1"/>
    </source>
</evidence>
<dbReference type="EMBL" id="JAVEPI010000002">
    <property type="protein sequence ID" value="KAK1443515.1"/>
    <property type="molecule type" value="Genomic_DNA"/>
</dbReference>
<comment type="similarity">
    <text evidence="4">Belongs to the COX19 family.</text>
</comment>
<evidence type="ECO:0000256" key="1">
    <source>
        <dbReference type="ARBA" id="ARBA00004496"/>
    </source>
</evidence>
<keyword evidence="3" id="KW-1015">Disulfide bond</keyword>